<keyword evidence="2" id="KW-1185">Reference proteome</keyword>
<organism evidence="1 2">
    <name type="scientific">candidate division MSBL1 archaeon SCGC-AAA259D14</name>
    <dbReference type="NCBI Taxonomy" id="1698261"/>
    <lineage>
        <taxon>Archaea</taxon>
        <taxon>Methanobacteriati</taxon>
        <taxon>Methanobacteriota</taxon>
        <taxon>candidate division MSBL1</taxon>
    </lineage>
</organism>
<evidence type="ECO:0000313" key="2">
    <source>
        <dbReference type="Proteomes" id="UP000070589"/>
    </source>
</evidence>
<dbReference type="EMBL" id="LHXL01000001">
    <property type="protein sequence ID" value="KXA90706.1"/>
    <property type="molecule type" value="Genomic_DNA"/>
</dbReference>
<name>A0A133U991_9EURY</name>
<evidence type="ECO:0000313" key="1">
    <source>
        <dbReference type="EMBL" id="KXA90706.1"/>
    </source>
</evidence>
<accession>A0A133U991</accession>
<proteinExistence type="predicted"/>
<sequence length="74" mass="8547">MWDKPGTNSAPSRFYNKIRKKFGDKARLIQQSVYGTESFETAENLAELAKNYELNILVFRVVEYPNVGQTLTCR</sequence>
<reference evidence="1 2" key="1">
    <citation type="journal article" date="2016" name="Sci. Rep.">
        <title>Metabolic traits of an uncultured archaeal lineage -MSBL1- from brine pools of the Red Sea.</title>
        <authorList>
            <person name="Mwirichia R."/>
            <person name="Alam I."/>
            <person name="Rashid M."/>
            <person name="Vinu M."/>
            <person name="Ba-Alawi W."/>
            <person name="Anthony Kamau A."/>
            <person name="Kamanda Ngugi D."/>
            <person name="Goker M."/>
            <person name="Klenk H.P."/>
            <person name="Bajic V."/>
            <person name="Stingl U."/>
        </authorList>
    </citation>
    <scope>NUCLEOTIDE SEQUENCE [LARGE SCALE GENOMIC DNA]</scope>
    <source>
        <strain evidence="1">SCGC-AAA259D14</strain>
    </source>
</reference>
<dbReference type="AlphaFoldDB" id="A0A133U991"/>
<protein>
    <submittedName>
        <fullName evidence="1">Uncharacterized protein</fullName>
    </submittedName>
</protein>
<gene>
    <name evidence="1" type="ORF">AKJ62_00015</name>
</gene>
<comment type="caution">
    <text evidence="1">The sequence shown here is derived from an EMBL/GenBank/DDBJ whole genome shotgun (WGS) entry which is preliminary data.</text>
</comment>
<dbReference type="Proteomes" id="UP000070589">
    <property type="component" value="Unassembled WGS sequence"/>
</dbReference>